<evidence type="ECO:0000313" key="3">
    <source>
        <dbReference type="Proteomes" id="UP000192582"/>
    </source>
</evidence>
<sequence>MSTPRPRGGTGQKSDTVTAPGKSAASFHDVDFQGELTAAQGPAEGSVGAGSHADARPIQ</sequence>
<keyword evidence="3" id="KW-1185">Reference proteome</keyword>
<reference evidence="2 3" key="1">
    <citation type="submission" date="2017-04" db="EMBL/GenBank/DDBJ databases">
        <authorList>
            <person name="Afonso C.L."/>
            <person name="Miller P.J."/>
            <person name="Scott M.A."/>
            <person name="Spackman E."/>
            <person name="Goraichik I."/>
            <person name="Dimitrov K.M."/>
            <person name="Suarez D.L."/>
            <person name="Swayne D.E."/>
        </authorList>
    </citation>
    <scope>NUCLEOTIDE SEQUENCE [LARGE SCALE GENOMIC DNA]</scope>
    <source>
        <strain evidence="2 3">KR-140</strain>
    </source>
</reference>
<dbReference type="Proteomes" id="UP000192582">
    <property type="component" value="Unassembled WGS sequence"/>
</dbReference>
<feature type="region of interest" description="Disordered" evidence="1">
    <location>
        <begin position="1"/>
        <end position="59"/>
    </location>
</feature>
<dbReference type="AlphaFoldDB" id="A0A1W1VWD2"/>
<protein>
    <submittedName>
        <fullName evidence="2">Uncharacterized protein</fullName>
    </submittedName>
</protein>
<evidence type="ECO:0000256" key="1">
    <source>
        <dbReference type="SAM" id="MobiDB-lite"/>
    </source>
</evidence>
<proteinExistence type="predicted"/>
<name>A0A1W1VWD2_9DEIO</name>
<accession>A0A1W1VWD2</accession>
<dbReference type="EMBL" id="FWWU01000011">
    <property type="protein sequence ID" value="SMB97682.1"/>
    <property type="molecule type" value="Genomic_DNA"/>
</dbReference>
<evidence type="ECO:0000313" key="2">
    <source>
        <dbReference type="EMBL" id="SMB97682.1"/>
    </source>
</evidence>
<gene>
    <name evidence="2" type="ORF">SAMN00790413_06124</name>
</gene>
<organism evidence="2 3">
    <name type="scientific">Deinococcus hopiensis KR-140</name>
    <dbReference type="NCBI Taxonomy" id="695939"/>
    <lineage>
        <taxon>Bacteria</taxon>
        <taxon>Thermotogati</taxon>
        <taxon>Deinococcota</taxon>
        <taxon>Deinococci</taxon>
        <taxon>Deinococcales</taxon>
        <taxon>Deinococcaceae</taxon>
        <taxon>Deinococcus</taxon>
    </lineage>
</organism>